<sequence>MHFFGIVGIRMFIAAGCLAAGGQDVFLFEDALRDRAAPDADGTVASPWSLFCFRLRANS</sequence>
<dbReference type="Proteomes" id="UP001057336">
    <property type="component" value="Chromosome"/>
</dbReference>
<protein>
    <submittedName>
        <fullName evidence="1">Uncharacterized protein</fullName>
    </submittedName>
</protein>
<dbReference type="AlphaFoldDB" id="A0A9X9N6Z3"/>
<dbReference type="EMBL" id="CP073118">
    <property type="protein sequence ID" value="UTG75724.1"/>
    <property type="molecule type" value="Genomic_DNA"/>
</dbReference>
<evidence type="ECO:0000313" key="1">
    <source>
        <dbReference type="EMBL" id="UTG75724.1"/>
    </source>
</evidence>
<organism evidence="1 2">
    <name type="scientific">Neisseria subflava</name>
    <dbReference type="NCBI Taxonomy" id="28449"/>
    <lineage>
        <taxon>Bacteria</taxon>
        <taxon>Pseudomonadati</taxon>
        <taxon>Pseudomonadota</taxon>
        <taxon>Betaproteobacteria</taxon>
        <taxon>Neisseriales</taxon>
        <taxon>Neisseriaceae</taxon>
        <taxon>Neisseria</taxon>
    </lineage>
</organism>
<name>A0A9X9N6Z3_NEISU</name>
<proteinExistence type="predicted"/>
<evidence type="ECO:0000313" key="2">
    <source>
        <dbReference type="Proteomes" id="UP001057336"/>
    </source>
</evidence>
<accession>A0A9X9N6Z3</accession>
<reference evidence="1" key="1">
    <citation type="submission" date="2021-04" db="EMBL/GenBank/DDBJ databases">
        <title>Characterizing Neisseria spp. as novel respiratory pathobionts in bronchiectasis.</title>
        <authorList>
            <person name="Li L."/>
            <person name="Mac Aogain M."/>
            <person name="Xu T."/>
            <person name="Jaggi T.K."/>
            <person name="Chan L.Y."/>
            <person name="Keir H.R."/>
            <person name="Dicker A.J."/>
            <person name="Qu J."/>
            <person name="Liu Y."/>
            <person name="Chen H.S."/>
            <person name="Koh M.S."/>
            <person name="Ong T.H."/>
            <person name="Lim A.Y.H."/>
            <person name="Abisheganaden J."/>
            <person name="Low T.B."/>
            <person name="Oliver B.G."/>
            <person name="Tan N.S."/>
            <person name="Fang M."/>
            <person name="Chalmers J.D."/>
            <person name="Chotirmall S.H."/>
        </authorList>
    </citation>
    <scope>NUCLEOTIDE SEQUENCE</scope>
    <source>
        <strain evidence="1">CG0073</strain>
    </source>
</reference>
<gene>
    <name evidence="1" type="ORF">KCG53_00815</name>
</gene>